<evidence type="ECO:0000313" key="3">
    <source>
        <dbReference type="RefSeq" id="XP_010436655.1"/>
    </source>
</evidence>
<dbReference type="GeneID" id="104720448"/>
<organism evidence="2 3">
    <name type="scientific">Camelina sativa</name>
    <name type="common">False flax</name>
    <name type="synonym">Myagrum sativum</name>
    <dbReference type="NCBI Taxonomy" id="90675"/>
    <lineage>
        <taxon>Eukaryota</taxon>
        <taxon>Viridiplantae</taxon>
        <taxon>Streptophyta</taxon>
        <taxon>Embryophyta</taxon>
        <taxon>Tracheophyta</taxon>
        <taxon>Spermatophyta</taxon>
        <taxon>Magnoliopsida</taxon>
        <taxon>eudicotyledons</taxon>
        <taxon>Gunneridae</taxon>
        <taxon>Pentapetalae</taxon>
        <taxon>rosids</taxon>
        <taxon>malvids</taxon>
        <taxon>Brassicales</taxon>
        <taxon>Brassicaceae</taxon>
        <taxon>Camelineae</taxon>
        <taxon>Camelina</taxon>
    </lineage>
</organism>
<proteinExistence type="predicted"/>
<evidence type="ECO:0000259" key="1">
    <source>
        <dbReference type="Pfam" id="PF03732"/>
    </source>
</evidence>
<reference evidence="3" key="2">
    <citation type="submission" date="2025-08" db="UniProtKB">
        <authorList>
            <consortium name="RefSeq"/>
        </authorList>
    </citation>
    <scope>IDENTIFICATION</scope>
    <source>
        <tissue evidence="3">Leaf</tissue>
    </source>
</reference>
<dbReference type="Proteomes" id="UP000694864">
    <property type="component" value="Chromosome 10"/>
</dbReference>
<gene>
    <name evidence="3" type="primary">LOC104720448</name>
</gene>
<protein>
    <recommendedName>
        <fullName evidence="1">Retrotransposon gag domain-containing protein</fullName>
    </recommendedName>
</protein>
<reference evidence="2" key="1">
    <citation type="journal article" date="2014" name="Nat. Commun.">
        <title>The emerging biofuel crop Camelina sativa retains a highly undifferentiated hexaploid genome structure.</title>
        <authorList>
            <person name="Kagale S."/>
            <person name="Koh C."/>
            <person name="Nixon J."/>
            <person name="Bollina V."/>
            <person name="Clarke W.E."/>
            <person name="Tuteja R."/>
            <person name="Spillane C."/>
            <person name="Robinson S.J."/>
            <person name="Links M.G."/>
            <person name="Clarke C."/>
            <person name="Higgins E.E."/>
            <person name="Huebert T."/>
            <person name="Sharpe A.G."/>
            <person name="Parkin I.A."/>
        </authorList>
    </citation>
    <scope>NUCLEOTIDE SEQUENCE [LARGE SCALE GENOMIC DNA]</scope>
    <source>
        <strain evidence="2">cv. DH55</strain>
    </source>
</reference>
<feature type="domain" description="Retrotransposon gag" evidence="1">
    <location>
        <begin position="31"/>
        <end position="73"/>
    </location>
</feature>
<dbReference type="Pfam" id="PF03732">
    <property type="entry name" value="Retrotrans_gag"/>
    <property type="match status" value="1"/>
</dbReference>
<dbReference type="RefSeq" id="XP_010436655.1">
    <property type="nucleotide sequence ID" value="XM_010438353.1"/>
</dbReference>
<name>A0ABM0U6I3_CAMSA</name>
<dbReference type="InterPro" id="IPR005162">
    <property type="entry name" value="Retrotrans_gag_dom"/>
</dbReference>
<keyword evidence="2" id="KW-1185">Reference proteome</keyword>
<accession>A0ABM0U6I3</accession>
<sequence length="274" mass="31553">MGTWSLFKKILMTKKKKSTMLVLKDTTKTEADKAHRWLKSLPPGSITSWEECKSAFLSHFYTKSRSNSLRNKLGLHPKYQLSLDNLSASSSNTCTNFDRTICSSNSDSKEIADLKNMMNQLLRNQQRGVNSCETINNGNMEPFQEDSYDQEEEVNYVGAQGYYQNRGYNNNFNNNFRNTSNLSYRNPNVENPQDQNYPQQANRFQGNNFGGNNNNNFLPRPQFNIKSRLSNPDQPRRLPLKSMPTSTLRCKNSLLIFKINQERSTEGWTTSIPN</sequence>
<evidence type="ECO:0000313" key="2">
    <source>
        <dbReference type="Proteomes" id="UP000694864"/>
    </source>
</evidence>